<evidence type="ECO:0000313" key="3">
    <source>
        <dbReference type="Proteomes" id="UP000737171"/>
    </source>
</evidence>
<evidence type="ECO:0008006" key="4">
    <source>
        <dbReference type="Google" id="ProtNLM"/>
    </source>
</evidence>
<evidence type="ECO:0000256" key="1">
    <source>
        <dbReference type="SAM" id="Phobius"/>
    </source>
</evidence>
<evidence type="ECO:0000313" key="2">
    <source>
        <dbReference type="EMBL" id="NRF69537.1"/>
    </source>
</evidence>
<reference evidence="2 3" key="1">
    <citation type="submission" date="2020-05" db="EMBL/GenBank/DDBJ databases">
        <title>Aquincola sp. isolate from soil.</title>
        <authorList>
            <person name="Han J."/>
            <person name="Kim D.-U."/>
        </authorList>
    </citation>
    <scope>NUCLEOTIDE SEQUENCE [LARGE SCALE GENOMIC DNA]</scope>
    <source>
        <strain evidence="2 3">S2</strain>
    </source>
</reference>
<dbReference type="Proteomes" id="UP000737171">
    <property type="component" value="Unassembled WGS sequence"/>
</dbReference>
<organism evidence="2 3">
    <name type="scientific">Pseudaquabacterium terrae</name>
    <dbReference type="NCBI Taxonomy" id="2732868"/>
    <lineage>
        <taxon>Bacteria</taxon>
        <taxon>Pseudomonadati</taxon>
        <taxon>Pseudomonadota</taxon>
        <taxon>Betaproteobacteria</taxon>
        <taxon>Burkholderiales</taxon>
        <taxon>Sphaerotilaceae</taxon>
        <taxon>Pseudaquabacterium</taxon>
    </lineage>
</organism>
<comment type="caution">
    <text evidence="2">The sequence shown here is derived from an EMBL/GenBank/DDBJ whole genome shotgun (WGS) entry which is preliminary data.</text>
</comment>
<keyword evidence="3" id="KW-1185">Reference proteome</keyword>
<keyword evidence="1" id="KW-1133">Transmembrane helix</keyword>
<sequence length="134" mass="14363">MNALIGWGLAAVATALGYAVYGWPGVALAASVMVFWLLLQFSRAMRVMRLAGQAPVGRVASAVMLQSQLRKGQRLMELLALTRSLGEKLRDEPETYRWTDPGGAAVTVELHGGRLSEWHFTRPPDAAAAADAGA</sequence>
<protein>
    <recommendedName>
        <fullName evidence="4">Glycerate kinase</fullName>
    </recommendedName>
</protein>
<proteinExistence type="predicted"/>
<feature type="transmembrane region" description="Helical" evidence="1">
    <location>
        <begin position="20"/>
        <end position="39"/>
    </location>
</feature>
<name>A0ABX2ELK3_9BURK</name>
<keyword evidence="1" id="KW-0472">Membrane</keyword>
<accession>A0ABX2ELK3</accession>
<keyword evidence="1" id="KW-0812">Transmembrane</keyword>
<dbReference type="RefSeq" id="WP_173126592.1">
    <property type="nucleotide sequence ID" value="NZ_JABRWJ010000006.1"/>
</dbReference>
<gene>
    <name evidence="2" type="ORF">HLB44_21265</name>
</gene>
<dbReference type="EMBL" id="JABRWJ010000006">
    <property type="protein sequence ID" value="NRF69537.1"/>
    <property type="molecule type" value="Genomic_DNA"/>
</dbReference>